<dbReference type="EMBL" id="KI672100">
    <property type="protein sequence ID" value="ETL43801.1"/>
    <property type="molecule type" value="Genomic_DNA"/>
</dbReference>
<protein>
    <submittedName>
        <fullName evidence="2">Uncharacterized protein</fullName>
    </submittedName>
</protein>
<dbReference type="Proteomes" id="UP000053864">
    <property type="component" value="Unassembled WGS sequence"/>
</dbReference>
<feature type="region of interest" description="Disordered" evidence="1">
    <location>
        <begin position="21"/>
        <end position="40"/>
    </location>
</feature>
<feature type="compositionally biased region" description="Polar residues" evidence="1">
    <location>
        <begin position="27"/>
        <end position="40"/>
    </location>
</feature>
<reference evidence="2 3" key="1">
    <citation type="submission" date="2013-11" db="EMBL/GenBank/DDBJ databases">
        <title>The Genome Sequence of Phytophthora parasitica CJ05E6.</title>
        <authorList>
            <consortium name="The Broad Institute Genomics Platform"/>
            <person name="Russ C."/>
            <person name="Tyler B."/>
            <person name="Panabieres F."/>
            <person name="Shan W."/>
            <person name="Tripathy S."/>
            <person name="Grunwald N."/>
            <person name="Machado M."/>
            <person name="Johnson C.S."/>
            <person name="Arredondo F."/>
            <person name="Hong C."/>
            <person name="Coffey M."/>
            <person name="Young S.K."/>
            <person name="Zeng Q."/>
            <person name="Gargeya S."/>
            <person name="Fitzgerald M."/>
            <person name="Abouelleil A."/>
            <person name="Alvarado L."/>
            <person name="Chapman S.B."/>
            <person name="Gainer-Dewar J."/>
            <person name="Goldberg J."/>
            <person name="Griggs A."/>
            <person name="Gujja S."/>
            <person name="Hansen M."/>
            <person name="Howarth C."/>
            <person name="Imamovic A."/>
            <person name="Ireland A."/>
            <person name="Larimer J."/>
            <person name="McCowan C."/>
            <person name="Murphy C."/>
            <person name="Pearson M."/>
            <person name="Poon T.W."/>
            <person name="Priest M."/>
            <person name="Roberts A."/>
            <person name="Saif S."/>
            <person name="Shea T."/>
            <person name="Sykes S."/>
            <person name="Wortman J."/>
            <person name="Nusbaum C."/>
            <person name="Birren B."/>
        </authorList>
    </citation>
    <scope>NUCLEOTIDE SEQUENCE [LARGE SCALE GENOMIC DNA]</scope>
    <source>
        <strain evidence="2 3">CJ05E6</strain>
    </source>
</reference>
<organism evidence="2 3">
    <name type="scientific">Phytophthora nicotianae</name>
    <name type="common">Potato buckeye rot agent</name>
    <name type="synonym">Phytophthora parasitica</name>
    <dbReference type="NCBI Taxonomy" id="4792"/>
    <lineage>
        <taxon>Eukaryota</taxon>
        <taxon>Sar</taxon>
        <taxon>Stramenopiles</taxon>
        <taxon>Oomycota</taxon>
        <taxon>Peronosporomycetes</taxon>
        <taxon>Peronosporales</taxon>
        <taxon>Peronosporaceae</taxon>
        <taxon>Phytophthora</taxon>
    </lineage>
</organism>
<evidence type="ECO:0000313" key="3">
    <source>
        <dbReference type="Proteomes" id="UP000053864"/>
    </source>
</evidence>
<accession>W2JBG7</accession>
<proteinExistence type="predicted"/>
<dbReference type="AlphaFoldDB" id="W2JBG7"/>
<name>W2JBG7_PHYNI</name>
<evidence type="ECO:0000256" key="1">
    <source>
        <dbReference type="SAM" id="MobiDB-lite"/>
    </source>
</evidence>
<gene>
    <name evidence="2" type="ORF">L916_05780</name>
</gene>
<evidence type="ECO:0000313" key="2">
    <source>
        <dbReference type="EMBL" id="ETL43801.1"/>
    </source>
</evidence>
<sequence length="40" mass="4271">MASSSRFSLVFAAYPAKDRLGRRPSSEVASVTSSEISGQH</sequence>